<dbReference type="GeneID" id="25902523"/>
<gene>
    <name evidence="1" type="ORF">SARC_02019</name>
</gene>
<organism evidence="1 2">
    <name type="scientific">Sphaeroforma arctica JP610</name>
    <dbReference type="NCBI Taxonomy" id="667725"/>
    <lineage>
        <taxon>Eukaryota</taxon>
        <taxon>Ichthyosporea</taxon>
        <taxon>Ichthyophonida</taxon>
        <taxon>Sphaeroforma</taxon>
    </lineage>
</organism>
<dbReference type="Proteomes" id="UP000054560">
    <property type="component" value="Unassembled WGS sequence"/>
</dbReference>
<dbReference type="RefSeq" id="XP_014159696.1">
    <property type="nucleotide sequence ID" value="XM_014304221.1"/>
</dbReference>
<proteinExistence type="predicted"/>
<reference evidence="1 2" key="1">
    <citation type="submission" date="2011-02" db="EMBL/GenBank/DDBJ databases">
        <title>The Genome Sequence of Sphaeroforma arctica JP610.</title>
        <authorList>
            <consortium name="The Broad Institute Genome Sequencing Platform"/>
            <person name="Russ C."/>
            <person name="Cuomo C."/>
            <person name="Young S.K."/>
            <person name="Zeng Q."/>
            <person name="Gargeya S."/>
            <person name="Alvarado L."/>
            <person name="Berlin A."/>
            <person name="Chapman S.B."/>
            <person name="Chen Z."/>
            <person name="Freedman E."/>
            <person name="Gellesch M."/>
            <person name="Goldberg J."/>
            <person name="Griggs A."/>
            <person name="Gujja S."/>
            <person name="Heilman E."/>
            <person name="Heiman D."/>
            <person name="Howarth C."/>
            <person name="Mehta T."/>
            <person name="Neiman D."/>
            <person name="Pearson M."/>
            <person name="Roberts A."/>
            <person name="Saif S."/>
            <person name="Shea T."/>
            <person name="Shenoy N."/>
            <person name="Sisk P."/>
            <person name="Stolte C."/>
            <person name="Sykes S."/>
            <person name="White J."/>
            <person name="Yandava C."/>
            <person name="Burger G."/>
            <person name="Gray M.W."/>
            <person name="Holland P.W.H."/>
            <person name="King N."/>
            <person name="Lang F.B.F."/>
            <person name="Roger A.J."/>
            <person name="Ruiz-Trillo I."/>
            <person name="Haas B."/>
            <person name="Nusbaum C."/>
            <person name="Birren B."/>
        </authorList>
    </citation>
    <scope>NUCLEOTIDE SEQUENCE [LARGE SCALE GENOMIC DNA]</scope>
    <source>
        <strain evidence="1 2">JP610</strain>
    </source>
</reference>
<protein>
    <submittedName>
        <fullName evidence="1">Uncharacterized protein</fullName>
    </submittedName>
</protein>
<sequence length="75" mass="8419">MLITFTSLLPVPTIRQVTIPGKVFLVLAASLIGGMMSAERAMADFGEVMREHRRNQSEAIMDERIDDARRIAMKN</sequence>
<evidence type="ECO:0000313" key="2">
    <source>
        <dbReference type="Proteomes" id="UP000054560"/>
    </source>
</evidence>
<keyword evidence="2" id="KW-1185">Reference proteome</keyword>
<name>A0A0L0GA57_9EUKA</name>
<dbReference type="AlphaFoldDB" id="A0A0L0GA57"/>
<evidence type="ECO:0000313" key="1">
    <source>
        <dbReference type="EMBL" id="KNC85794.1"/>
    </source>
</evidence>
<accession>A0A0L0GA57</accession>
<dbReference type="EMBL" id="KQ241683">
    <property type="protein sequence ID" value="KNC85794.1"/>
    <property type="molecule type" value="Genomic_DNA"/>
</dbReference>